<dbReference type="OrthoDB" id="6421848at2759"/>
<keyword evidence="2" id="KW-1185">Reference proteome</keyword>
<organism evidence="1 2">
    <name type="scientific">Nephila pilipes</name>
    <name type="common">Giant wood spider</name>
    <name type="synonym">Nephila maculata</name>
    <dbReference type="NCBI Taxonomy" id="299642"/>
    <lineage>
        <taxon>Eukaryota</taxon>
        <taxon>Metazoa</taxon>
        <taxon>Ecdysozoa</taxon>
        <taxon>Arthropoda</taxon>
        <taxon>Chelicerata</taxon>
        <taxon>Arachnida</taxon>
        <taxon>Araneae</taxon>
        <taxon>Araneomorphae</taxon>
        <taxon>Entelegynae</taxon>
        <taxon>Araneoidea</taxon>
        <taxon>Nephilidae</taxon>
        <taxon>Nephila</taxon>
    </lineage>
</organism>
<evidence type="ECO:0000313" key="1">
    <source>
        <dbReference type="EMBL" id="GFS91564.1"/>
    </source>
</evidence>
<dbReference type="EMBL" id="BMAW01004908">
    <property type="protein sequence ID" value="GFS91564.1"/>
    <property type="molecule type" value="Genomic_DNA"/>
</dbReference>
<reference evidence="1" key="1">
    <citation type="submission" date="2020-08" db="EMBL/GenBank/DDBJ databases">
        <title>Multicomponent nature underlies the extraordinary mechanical properties of spider dragline silk.</title>
        <authorList>
            <person name="Kono N."/>
            <person name="Nakamura H."/>
            <person name="Mori M."/>
            <person name="Yoshida Y."/>
            <person name="Ohtoshi R."/>
            <person name="Malay A.D."/>
            <person name="Moran D.A.P."/>
            <person name="Tomita M."/>
            <person name="Numata K."/>
            <person name="Arakawa K."/>
        </authorList>
    </citation>
    <scope>NUCLEOTIDE SEQUENCE</scope>
</reference>
<accession>A0A8X6N332</accession>
<sequence length="119" mass="14465">MPFKLQEEMTCMMVRDIIRYVLLEYWPGINWTPSGIFVDQNMDSPFNVLVKRAVEKFLDTFRRKIREMYTEYLQDRTFSVERHFDICRVIIENQNNCVDARIMFFGMCSPIIYYQIFGF</sequence>
<comment type="caution">
    <text evidence="1">The sequence shown here is derived from an EMBL/GenBank/DDBJ whole genome shotgun (WGS) entry which is preliminary data.</text>
</comment>
<name>A0A8X6N332_NEPPI</name>
<dbReference type="Proteomes" id="UP000887013">
    <property type="component" value="Unassembled WGS sequence"/>
</dbReference>
<gene>
    <name evidence="1" type="ORF">NPIL_460281</name>
</gene>
<proteinExistence type="predicted"/>
<protein>
    <submittedName>
        <fullName evidence="1">Uncharacterized protein</fullName>
    </submittedName>
</protein>
<dbReference type="AlphaFoldDB" id="A0A8X6N332"/>
<evidence type="ECO:0000313" key="2">
    <source>
        <dbReference type="Proteomes" id="UP000887013"/>
    </source>
</evidence>